<gene>
    <name evidence="1" type="ORF">OFN31_31475</name>
</gene>
<reference evidence="1" key="1">
    <citation type="submission" date="2023-06" db="EMBL/GenBank/DDBJ databases">
        <title>Deciphering the underlying mechanisms mediating the transmission of blaNDM gene from human to animals in China.</title>
        <authorList>
            <person name="Chen K."/>
            <person name="Chen S."/>
        </authorList>
    </citation>
    <scope>NUCLEOTIDE SEQUENCE</scope>
    <source>
        <strain evidence="1">1199</strain>
    </source>
</reference>
<proteinExistence type="predicted"/>
<feature type="non-terminal residue" evidence="1">
    <location>
        <position position="1"/>
    </location>
</feature>
<dbReference type="Proteomes" id="UP001208624">
    <property type="component" value="Unassembled WGS sequence"/>
</dbReference>
<accession>A0AAP3A4J9</accession>
<comment type="caution">
    <text evidence="1">The sequence shown here is derived from an EMBL/GenBank/DDBJ whole genome shotgun (WGS) entry which is preliminary data.</text>
</comment>
<evidence type="ECO:0000313" key="2">
    <source>
        <dbReference type="Proteomes" id="UP001208624"/>
    </source>
</evidence>
<dbReference type="AlphaFoldDB" id="A0AAP3A4J9"/>
<dbReference type="EMBL" id="JAOVKC010001243">
    <property type="protein sequence ID" value="MCV5626153.1"/>
    <property type="molecule type" value="Genomic_DNA"/>
</dbReference>
<evidence type="ECO:0000313" key="1">
    <source>
        <dbReference type="EMBL" id="MCV5626153.1"/>
    </source>
</evidence>
<protein>
    <submittedName>
        <fullName evidence="1">Glucose-1-phosphate thymidylyltransferase</fullName>
    </submittedName>
</protein>
<sequence>ACLEEIAFANGWLTKKELLIRSSLMSKNSYGQYLLQLIK</sequence>
<name>A0AAP3A4J9_ECOLX</name>
<organism evidence="1 2">
    <name type="scientific">Escherichia coli</name>
    <dbReference type="NCBI Taxonomy" id="562"/>
    <lineage>
        <taxon>Bacteria</taxon>
        <taxon>Pseudomonadati</taxon>
        <taxon>Pseudomonadota</taxon>
        <taxon>Gammaproteobacteria</taxon>
        <taxon>Enterobacterales</taxon>
        <taxon>Enterobacteriaceae</taxon>
        <taxon>Escherichia</taxon>
    </lineage>
</organism>